<proteinExistence type="predicted"/>
<dbReference type="Pfam" id="PF13843">
    <property type="entry name" value="DDE_Tnp_1_7"/>
    <property type="match status" value="1"/>
</dbReference>
<dbReference type="PANTHER" id="PTHR46599:SF3">
    <property type="entry name" value="PIGGYBAC TRANSPOSABLE ELEMENT-DERIVED PROTEIN 4"/>
    <property type="match status" value="1"/>
</dbReference>
<dbReference type="PANTHER" id="PTHR46599">
    <property type="entry name" value="PIGGYBAC TRANSPOSABLE ELEMENT-DERIVED PROTEIN 4"/>
    <property type="match status" value="1"/>
</dbReference>
<dbReference type="Proteomes" id="UP001162156">
    <property type="component" value="Unassembled WGS sequence"/>
</dbReference>
<dbReference type="EMBL" id="JANEYF010003918">
    <property type="protein sequence ID" value="KAJ8933120.1"/>
    <property type="molecule type" value="Genomic_DNA"/>
</dbReference>
<keyword evidence="3" id="KW-1185">Reference proteome</keyword>
<evidence type="ECO:0000313" key="3">
    <source>
        <dbReference type="Proteomes" id="UP001162156"/>
    </source>
</evidence>
<evidence type="ECO:0000259" key="1">
    <source>
        <dbReference type="Pfam" id="PF13843"/>
    </source>
</evidence>
<sequence length="140" mass="16656">MYFRKDAYDITHIPGSNDLTMSERIVVFLFERLLDEGRKVIIDNWYMSLRLAQFLLTRNTYVTGTIRANRGVPKELTEIPLKTFQTCFVRKGDILVIKYKDKRDVYLLKSKLDLRKKLVTKSQHAITYRYKSQMPLRITM</sequence>
<feature type="domain" description="PiggyBac transposable element-derived protein" evidence="1">
    <location>
        <begin position="18"/>
        <end position="115"/>
    </location>
</feature>
<evidence type="ECO:0000313" key="2">
    <source>
        <dbReference type="EMBL" id="KAJ8933120.1"/>
    </source>
</evidence>
<dbReference type="AlphaFoldDB" id="A0AAV8X3M5"/>
<organism evidence="2 3">
    <name type="scientific">Rhamnusium bicolor</name>
    <dbReference type="NCBI Taxonomy" id="1586634"/>
    <lineage>
        <taxon>Eukaryota</taxon>
        <taxon>Metazoa</taxon>
        <taxon>Ecdysozoa</taxon>
        <taxon>Arthropoda</taxon>
        <taxon>Hexapoda</taxon>
        <taxon>Insecta</taxon>
        <taxon>Pterygota</taxon>
        <taxon>Neoptera</taxon>
        <taxon>Endopterygota</taxon>
        <taxon>Coleoptera</taxon>
        <taxon>Polyphaga</taxon>
        <taxon>Cucujiformia</taxon>
        <taxon>Chrysomeloidea</taxon>
        <taxon>Cerambycidae</taxon>
        <taxon>Lepturinae</taxon>
        <taxon>Rhagiini</taxon>
        <taxon>Rhamnusium</taxon>
    </lineage>
</organism>
<reference evidence="2" key="1">
    <citation type="journal article" date="2023" name="Insect Mol. Biol.">
        <title>Genome sequencing provides insights into the evolution of gene families encoding plant cell wall-degrading enzymes in longhorned beetles.</title>
        <authorList>
            <person name="Shin N.R."/>
            <person name="Okamura Y."/>
            <person name="Kirsch R."/>
            <person name="Pauchet Y."/>
        </authorList>
    </citation>
    <scope>NUCLEOTIDE SEQUENCE</scope>
    <source>
        <strain evidence="2">RBIC_L_NR</strain>
    </source>
</reference>
<gene>
    <name evidence="2" type="ORF">NQ314_014207</name>
</gene>
<protein>
    <recommendedName>
        <fullName evidence="1">PiggyBac transposable element-derived protein domain-containing protein</fullName>
    </recommendedName>
</protein>
<accession>A0AAV8X3M5</accession>
<name>A0AAV8X3M5_9CUCU</name>
<comment type="caution">
    <text evidence="2">The sequence shown here is derived from an EMBL/GenBank/DDBJ whole genome shotgun (WGS) entry which is preliminary data.</text>
</comment>
<dbReference type="InterPro" id="IPR029526">
    <property type="entry name" value="PGBD"/>
</dbReference>